<dbReference type="AlphaFoldDB" id="A0A6B0TZ79"/>
<sequence>MRALPEAMAAQLAAGVSYLCHAWVLTRKDGQRFGFTDHDGDLVVGDVVCRAASGLLPGAVEWSGGLSVDTAAVSGVLRHDSLSGEEIALGLFDEAAVEQWLVDWRDPELRFQLFSGHLGEIRQGPDRFDAELRGLSDALAAETGRRIGPACPLALGETACGVDLEDAAFRAFVTVVSVSAEVGLELEMAGSYPDGWFADGQLIWSGGGNAGSAARLRRDAQGGERRRVELRGSPVRPVAAGDTGTLIAGCDKRAETCREKFNNYMSYRGFPHVPGEDWLVTYPKPGGRHDGGRR</sequence>
<dbReference type="Pfam" id="PF09931">
    <property type="entry name" value="Phage_phiJL001_Gp84_N"/>
    <property type="match status" value="1"/>
</dbReference>
<evidence type="ECO:0000313" key="3">
    <source>
        <dbReference type="Proteomes" id="UP000436016"/>
    </source>
</evidence>
<dbReference type="RefSeq" id="WP_160855692.1">
    <property type="nucleotide sequence ID" value="NZ_WUWG01000005.1"/>
</dbReference>
<feature type="domain" description="Bacteriophage phiJL001 Gp84 C-terminal" evidence="1">
    <location>
        <begin position="195"/>
        <end position="277"/>
    </location>
</feature>
<evidence type="ECO:0000259" key="1">
    <source>
        <dbReference type="Pfam" id="PF09356"/>
    </source>
</evidence>
<protein>
    <submittedName>
        <fullName evidence="2">DUF2163 domain-containing protein</fullName>
    </submittedName>
</protein>
<keyword evidence="3" id="KW-1185">Reference proteome</keyword>
<dbReference type="Pfam" id="PF09356">
    <property type="entry name" value="Phage_BR0599"/>
    <property type="match status" value="1"/>
</dbReference>
<proteinExistence type="predicted"/>
<dbReference type="NCBIfam" id="TIGR02218">
    <property type="entry name" value="phg_TIGR02218"/>
    <property type="match status" value="1"/>
</dbReference>
<comment type="caution">
    <text evidence="2">The sequence shown here is derived from an EMBL/GenBank/DDBJ whole genome shotgun (WGS) entry which is preliminary data.</text>
</comment>
<organism evidence="2 3">
    <name type="scientific">Oceanomicrobium pacificus</name>
    <dbReference type="NCBI Taxonomy" id="2692916"/>
    <lineage>
        <taxon>Bacteria</taxon>
        <taxon>Pseudomonadati</taxon>
        <taxon>Pseudomonadota</taxon>
        <taxon>Alphaproteobacteria</taxon>
        <taxon>Rhodobacterales</taxon>
        <taxon>Paracoccaceae</taxon>
        <taxon>Oceanomicrobium</taxon>
    </lineage>
</organism>
<accession>A0A6B0TZ79</accession>
<dbReference type="EMBL" id="WUWG01000005">
    <property type="protein sequence ID" value="MXU66323.1"/>
    <property type="molecule type" value="Genomic_DNA"/>
</dbReference>
<name>A0A6B0TZ79_9RHOB</name>
<gene>
    <name evidence="2" type="ORF">GSH16_12795</name>
</gene>
<reference evidence="2 3" key="1">
    <citation type="submission" date="2019-12" db="EMBL/GenBank/DDBJ databases">
        <title>Strain KN286 was isolated from seawater, which was collected from Caroline Seamount in the tropical western Pacific.</title>
        <authorList>
            <person name="Wang Q."/>
        </authorList>
    </citation>
    <scope>NUCLEOTIDE SEQUENCE [LARGE SCALE GENOMIC DNA]</scope>
    <source>
        <strain evidence="2 3">KN286</strain>
    </source>
</reference>
<dbReference type="InterPro" id="IPR018964">
    <property type="entry name" value="Phage_phiJL001_Gp84_C"/>
</dbReference>
<dbReference type="Proteomes" id="UP000436016">
    <property type="component" value="Unassembled WGS sequence"/>
</dbReference>
<evidence type="ECO:0000313" key="2">
    <source>
        <dbReference type="EMBL" id="MXU66323.1"/>
    </source>
</evidence>
<dbReference type="InterPro" id="IPR011928">
    <property type="entry name" value="Phage_phiJL001_Gp84"/>
</dbReference>